<dbReference type="eggNOG" id="COG1080">
    <property type="taxonomic scope" value="Bacteria"/>
</dbReference>
<dbReference type="GO" id="GO:0016301">
    <property type="term" value="F:kinase activity"/>
    <property type="evidence" value="ECO:0007669"/>
    <property type="project" value="UniProtKB-KW"/>
</dbReference>
<feature type="domain" description="PEP-utilising enzyme mobile" evidence="1">
    <location>
        <begin position="376"/>
        <end position="444"/>
    </location>
</feature>
<dbReference type="OrthoDB" id="9765468at2"/>
<dbReference type="NCBIfam" id="NF004531">
    <property type="entry name" value="PRK05878.1"/>
    <property type="match status" value="1"/>
</dbReference>
<dbReference type="eggNOG" id="COG0574">
    <property type="taxonomic scope" value="Bacteria"/>
</dbReference>
<organism evidence="3 4">
    <name type="scientific">Thermomonospora curvata (strain ATCC 19995 / DSM 43183 / JCM 3096 / KCTC 9072 / NBRC 15933 / NCIMB 10081 / Henssen B9)</name>
    <dbReference type="NCBI Taxonomy" id="471852"/>
    <lineage>
        <taxon>Bacteria</taxon>
        <taxon>Bacillati</taxon>
        <taxon>Actinomycetota</taxon>
        <taxon>Actinomycetes</taxon>
        <taxon>Streptosporangiales</taxon>
        <taxon>Thermomonosporaceae</taxon>
        <taxon>Thermomonospora</taxon>
    </lineage>
</organism>
<evidence type="ECO:0000313" key="3">
    <source>
        <dbReference type="EMBL" id="ACY98126.1"/>
    </source>
</evidence>
<feature type="domain" description="Pyruvate phosphate dikinase AMP/ATP-binding" evidence="2">
    <location>
        <begin position="258"/>
        <end position="303"/>
    </location>
</feature>
<keyword evidence="4" id="KW-1185">Reference proteome</keyword>
<dbReference type="SUPFAM" id="SSF56059">
    <property type="entry name" value="Glutathione synthetase ATP-binding domain-like"/>
    <property type="match status" value="1"/>
</dbReference>
<dbReference type="InterPro" id="IPR008279">
    <property type="entry name" value="PEP-util_enz_mobile_dom"/>
</dbReference>
<dbReference type="AlphaFoldDB" id="D1A4V7"/>
<dbReference type="Gene3D" id="1.10.189.10">
    <property type="entry name" value="Pyruvate Phosphate Dikinase, domain 2"/>
    <property type="match status" value="1"/>
</dbReference>
<dbReference type="Gene3D" id="3.30.1490.20">
    <property type="entry name" value="ATP-grasp fold, A domain"/>
    <property type="match status" value="1"/>
</dbReference>
<dbReference type="HOGENOM" id="CLU_015345_2_0_11"/>
<accession>D1A4V7</accession>
<dbReference type="InterPro" id="IPR036637">
    <property type="entry name" value="Phosphohistidine_dom_sf"/>
</dbReference>
<keyword evidence="3" id="KW-0670">Pyruvate</keyword>
<dbReference type="PANTHER" id="PTHR22931">
    <property type="entry name" value="PHOSPHOENOLPYRUVATE DIKINASE-RELATED"/>
    <property type="match status" value="1"/>
</dbReference>
<reference evidence="3 4" key="1">
    <citation type="journal article" date="2011" name="Stand. Genomic Sci.">
        <title>Complete genome sequence of Thermomonospora curvata type strain (B9).</title>
        <authorList>
            <person name="Chertkov O."/>
            <person name="Sikorski J."/>
            <person name="Nolan M."/>
            <person name="Lapidus A."/>
            <person name="Lucas S."/>
            <person name="Del Rio T.G."/>
            <person name="Tice H."/>
            <person name="Cheng J.F."/>
            <person name="Goodwin L."/>
            <person name="Pitluck S."/>
            <person name="Liolios K."/>
            <person name="Ivanova N."/>
            <person name="Mavromatis K."/>
            <person name="Mikhailova N."/>
            <person name="Ovchinnikova G."/>
            <person name="Pati A."/>
            <person name="Chen A."/>
            <person name="Palaniappan K."/>
            <person name="Djao O.D."/>
            <person name="Land M."/>
            <person name="Hauser L."/>
            <person name="Chang Y.J."/>
            <person name="Jeffries C.D."/>
            <person name="Brettin T."/>
            <person name="Han C."/>
            <person name="Detter J.C."/>
            <person name="Rohde M."/>
            <person name="Goker M."/>
            <person name="Woyke T."/>
            <person name="Bristow J."/>
            <person name="Eisen J.A."/>
            <person name="Markowitz V."/>
            <person name="Hugenholtz P."/>
            <person name="Klenk H.P."/>
            <person name="Kyrpides N.C."/>
        </authorList>
    </citation>
    <scope>NUCLEOTIDE SEQUENCE [LARGE SCALE GENOMIC DNA]</scope>
    <source>
        <strain evidence="4">ATCC 19995 / DSM 43183 / JCM 3096 / KCTC 9072 / NBRC 15933 / NCIMB 10081 / Henssen B9</strain>
    </source>
</reference>
<dbReference type="STRING" id="471852.Tcur_2566"/>
<dbReference type="InterPro" id="IPR010121">
    <property type="entry name" value="Pyruvate_phosphate_dikinase"/>
</dbReference>
<dbReference type="RefSeq" id="WP_012852910.1">
    <property type="nucleotide sequence ID" value="NC_013510.1"/>
</dbReference>
<evidence type="ECO:0000313" key="4">
    <source>
        <dbReference type="Proteomes" id="UP000001918"/>
    </source>
</evidence>
<dbReference type="GO" id="GO:0050242">
    <property type="term" value="F:pyruvate, phosphate dikinase activity"/>
    <property type="evidence" value="ECO:0007669"/>
    <property type="project" value="InterPro"/>
</dbReference>
<keyword evidence="3" id="KW-0418">Kinase</keyword>
<dbReference type="SUPFAM" id="SSF52009">
    <property type="entry name" value="Phosphohistidine domain"/>
    <property type="match status" value="1"/>
</dbReference>
<protein>
    <submittedName>
        <fullName evidence="3">Pyruvate phosphate dikinase PEP/pyruvate-binding protein</fullName>
    </submittedName>
</protein>
<dbReference type="Pfam" id="PF00391">
    <property type="entry name" value="PEP-utilizers"/>
    <property type="match status" value="1"/>
</dbReference>
<feature type="domain" description="Pyruvate phosphate dikinase AMP/ATP-binding" evidence="2">
    <location>
        <begin position="62"/>
        <end position="246"/>
    </location>
</feature>
<dbReference type="PANTHER" id="PTHR22931:SF9">
    <property type="entry name" value="PYRUVATE, PHOSPHATE DIKINASE 1, CHLOROPLASTIC"/>
    <property type="match status" value="1"/>
</dbReference>
<evidence type="ECO:0000259" key="1">
    <source>
        <dbReference type="Pfam" id="PF00391"/>
    </source>
</evidence>
<name>D1A4V7_THECD</name>
<dbReference type="InterPro" id="IPR002192">
    <property type="entry name" value="PPDK_AMP/ATP-bd"/>
</dbReference>
<dbReference type="Pfam" id="PF01326">
    <property type="entry name" value="PPDK_N"/>
    <property type="match status" value="2"/>
</dbReference>
<dbReference type="EMBL" id="CP001738">
    <property type="protein sequence ID" value="ACY98126.1"/>
    <property type="molecule type" value="Genomic_DNA"/>
</dbReference>
<keyword evidence="3" id="KW-0808">Transferase</keyword>
<evidence type="ECO:0000259" key="2">
    <source>
        <dbReference type="Pfam" id="PF01326"/>
    </source>
</evidence>
<dbReference type="Gene3D" id="3.30.470.20">
    <property type="entry name" value="ATP-grasp fold, B domain"/>
    <property type="match status" value="1"/>
</dbReference>
<proteinExistence type="predicted"/>
<dbReference type="Proteomes" id="UP000001918">
    <property type="component" value="Chromosome"/>
</dbReference>
<dbReference type="InterPro" id="IPR013815">
    <property type="entry name" value="ATP_grasp_subdomain_1"/>
</dbReference>
<gene>
    <name evidence="3" type="ordered locus">Tcur_2566</name>
</gene>
<sequence length="495" mass="51668">MALRSTGDVHLLDGTRPLTREAVGGKAYGLNRMSALGLPVPPAFAIGVGVCPAYHRAGGRIPDAVWTGVLDHLAELERRTGRRFGEADAPLLVSVRSGAARSMPGMMDTVLNLGLTETLRDALAEQTGDRDWAEDTWRRFVRSYTGTVGTAPPADPIEQLRAAIGAVFGSWFSRRAVAYRQRHGIDDLAGTAVTVQAMVFGNLDADSGTGVVFTRDPNTGEPGLSGEWLARAQGEDVVSGERTPQPLAALAEAQPDNHAELVRIARVLEEDHRDMVDIEFTIESGRLYVLQARAGKRTPLAAARIAVDLAGEGLIDRRTALTRITPEQARRLEEQGGVGSGGEKLAEGLGASPGVGAGIAVTDTEEALRLSDEGKAVVLVRPATSPEDVPAMFASAAVVTEHGGSTSHAALVCREIGLPCVVGCGDGAMRGLAGRTVTVDGTAGIVLAGPAGTERGGAEHEAVRTLASWAGELTGRTGPLPELLEAVVDAASTEQ</sequence>
<dbReference type="KEGG" id="tcu:Tcur_2566"/>
<dbReference type="GO" id="GO:0005524">
    <property type="term" value="F:ATP binding"/>
    <property type="evidence" value="ECO:0007669"/>
    <property type="project" value="InterPro"/>
</dbReference>
<dbReference type="Gene3D" id="3.50.30.10">
    <property type="entry name" value="Phosphohistidine domain"/>
    <property type="match status" value="1"/>
</dbReference>